<evidence type="ECO:0000313" key="2">
    <source>
        <dbReference type="EMBL" id="KJA29587.1"/>
    </source>
</evidence>
<evidence type="ECO:0000256" key="1">
    <source>
        <dbReference type="SAM" id="MobiDB-lite"/>
    </source>
</evidence>
<protein>
    <submittedName>
        <fullName evidence="2">Uncharacterized protein</fullName>
    </submittedName>
</protein>
<accession>A0A0D2LND7</accession>
<sequence>MSYQMPPRFSRIYHIQVKAYKLTIMLSGVEPGTLISELKSDTLSAIKSDVAQGSLDIMNMDPPEIDVETEEDFELCRAVKERGKTTGKYEVLPSSKAVRDHGLAGWETLYLQFRDRSTGELKPITYTRPQLFDEEENAPAIRPVETPSTVNKGKRKADDIDEGISVDEEMDPI</sequence>
<gene>
    <name evidence="2" type="ORF">HYPSUDRAFT_60444</name>
</gene>
<dbReference type="OrthoDB" id="3173670at2759"/>
<feature type="compositionally biased region" description="Acidic residues" evidence="1">
    <location>
        <begin position="159"/>
        <end position="173"/>
    </location>
</feature>
<evidence type="ECO:0000313" key="3">
    <source>
        <dbReference type="Proteomes" id="UP000054270"/>
    </source>
</evidence>
<reference evidence="3" key="1">
    <citation type="submission" date="2014-04" db="EMBL/GenBank/DDBJ databases">
        <title>Evolutionary Origins and Diversification of the Mycorrhizal Mutualists.</title>
        <authorList>
            <consortium name="DOE Joint Genome Institute"/>
            <consortium name="Mycorrhizal Genomics Consortium"/>
            <person name="Kohler A."/>
            <person name="Kuo A."/>
            <person name="Nagy L.G."/>
            <person name="Floudas D."/>
            <person name="Copeland A."/>
            <person name="Barry K.W."/>
            <person name="Cichocki N."/>
            <person name="Veneault-Fourrey C."/>
            <person name="LaButti K."/>
            <person name="Lindquist E.A."/>
            <person name="Lipzen A."/>
            <person name="Lundell T."/>
            <person name="Morin E."/>
            <person name="Murat C."/>
            <person name="Riley R."/>
            <person name="Ohm R."/>
            <person name="Sun H."/>
            <person name="Tunlid A."/>
            <person name="Henrissat B."/>
            <person name="Grigoriev I.V."/>
            <person name="Hibbett D.S."/>
            <person name="Martin F."/>
        </authorList>
    </citation>
    <scope>NUCLEOTIDE SEQUENCE [LARGE SCALE GENOMIC DNA]</scope>
    <source>
        <strain evidence="3">FD-334 SS-4</strain>
    </source>
</reference>
<proteinExistence type="predicted"/>
<dbReference type="OMA" id="NDMELKM"/>
<dbReference type="AlphaFoldDB" id="A0A0D2LND7"/>
<dbReference type="EMBL" id="KN817518">
    <property type="protein sequence ID" value="KJA29587.1"/>
    <property type="molecule type" value="Genomic_DNA"/>
</dbReference>
<feature type="region of interest" description="Disordered" evidence="1">
    <location>
        <begin position="130"/>
        <end position="173"/>
    </location>
</feature>
<dbReference type="Proteomes" id="UP000054270">
    <property type="component" value="Unassembled WGS sequence"/>
</dbReference>
<organism evidence="2 3">
    <name type="scientific">Hypholoma sublateritium (strain FD-334 SS-4)</name>
    <dbReference type="NCBI Taxonomy" id="945553"/>
    <lineage>
        <taxon>Eukaryota</taxon>
        <taxon>Fungi</taxon>
        <taxon>Dikarya</taxon>
        <taxon>Basidiomycota</taxon>
        <taxon>Agaricomycotina</taxon>
        <taxon>Agaricomycetes</taxon>
        <taxon>Agaricomycetidae</taxon>
        <taxon>Agaricales</taxon>
        <taxon>Agaricineae</taxon>
        <taxon>Strophariaceae</taxon>
        <taxon>Hypholoma</taxon>
    </lineage>
</organism>
<keyword evidence="3" id="KW-1185">Reference proteome</keyword>
<name>A0A0D2LND7_HYPSF</name>
<dbReference type="STRING" id="945553.A0A0D2LND7"/>